<dbReference type="PANTHER" id="PTHR37828">
    <property type="entry name" value="GSR2449 PROTEIN"/>
    <property type="match status" value="1"/>
</dbReference>
<dbReference type="Proteomes" id="UP000283523">
    <property type="component" value="Unassembled WGS sequence"/>
</dbReference>
<dbReference type="Pfam" id="PF03795">
    <property type="entry name" value="YCII"/>
    <property type="match status" value="1"/>
</dbReference>
<dbReference type="GO" id="GO:0016787">
    <property type="term" value="F:hydrolase activity"/>
    <property type="evidence" value="ECO:0007669"/>
    <property type="project" value="UniProtKB-KW"/>
</dbReference>
<keyword evidence="4" id="KW-1185">Reference proteome</keyword>
<dbReference type="OrthoDB" id="9814407at2"/>
<dbReference type="InterPro" id="IPR005545">
    <property type="entry name" value="YCII"/>
</dbReference>
<evidence type="ECO:0000256" key="1">
    <source>
        <dbReference type="ARBA" id="ARBA00007689"/>
    </source>
</evidence>
<evidence type="ECO:0000313" key="4">
    <source>
        <dbReference type="Proteomes" id="UP000283523"/>
    </source>
</evidence>
<gene>
    <name evidence="3" type="ORF">DYU11_05600</name>
</gene>
<dbReference type="Gene3D" id="3.30.70.1060">
    <property type="entry name" value="Dimeric alpha+beta barrel"/>
    <property type="match status" value="1"/>
</dbReference>
<feature type="domain" description="YCII-related" evidence="2">
    <location>
        <begin position="3"/>
        <end position="81"/>
    </location>
</feature>
<comment type="caution">
    <text evidence="3">The sequence shown here is derived from an EMBL/GenBank/DDBJ whole genome shotgun (WGS) entry which is preliminary data.</text>
</comment>
<evidence type="ECO:0000259" key="2">
    <source>
        <dbReference type="Pfam" id="PF03795"/>
    </source>
</evidence>
<dbReference type="PANTHER" id="PTHR37828:SF1">
    <property type="entry name" value="YCII-RELATED DOMAIN-CONTAINING PROTEIN"/>
    <property type="match status" value="1"/>
</dbReference>
<evidence type="ECO:0000313" key="3">
    <source>
        <dbReference type="EMBL" id="RIV27771.1"/>
    </source>
</evidence>
<dbReference type="AlphaFoldDB" id="A0A418MKB5"/>
<comment type="similarity">
    <text evidence="1">Belongs to the YciI family.</text>
</comment>
<name>A0A418MKB5_9BACT</name>
<reference evidence="3 4" key="1">
    <citation type="submission" date="2018-08" db="EMBL/GenBank/DDBJ databases">
        <title>Fibrisoma montanum sp. nov., isolated from Danxia mountain soil.</title>
        <authorList>
            <person name="Huang Y."/>
        </authorList>
    </citation>
    <scope>NUCLEOTIDE SEQUENCE [LARGE SCALE GENOMIC DNA]</scope>
    <source>
        <strain evidence="3 4">HYT19</strain>
    </source>
</reference>
<accession>A0A418MKB5</accession>
<dbReference type="InterPro" id="IPR011008">
    <property type="entry name" value="Dimeric_a/b-barrel"/>
</dbReference>
<keyword evidence="3" id="KW-0378">Hydrolase</keyword>
<sequence length="101" mass="11685">MFLIELTYIRDLAYIDSLLRAHNAFLQQHYDAGHFLFSGRKVPREGGLIVANFSSLQAAHEAIQQDPFYQYGAAEYRFIEFAPTRVHPDAQQQFEHVVNNN</sequence>
<dbReference type="EMBL" id="QXED01000001">
    <property type="protein sequence ID" value="RIV27771.1"/>
    <property type="molecule type" value="Genomic_DNA"/>
</dbReference>
<proteinExistence type="inferred from homology"/>
<dbReference type="SUPFAM" id="SSF54909">
    <property type="entry name" value="Dimeric alpha+beta barrel"/>
    <property type="match status" value="1"/>
</dbReference>
<dbReference type="RefSeq" id="WP_119666609.1">
    <property type="nucleotide sequence ID" value="NZ_QXED01000001.1"/>
</dbReference>
<organism evidence="3 4">
    <name type="scientific">Fibrisoma montanum</name>
    <dbReference type="NCBI Taxonomy" id="2305895"/>
    <lineage>
        <taxon>Bacteria</taxon>
        <taxon>Pseudomonadati</taxon>
        <taxon>Bacteroidota</taxon>
        <taxon>Cytophagia</taxon>
        <taxon>Cytophagales</taxon>
        <taxon>Spirosomataceae</taxon>
        <taxon>Fibrisoma</taxon>
    </lineage>
</organism>
<protein>
    <submittedName>
        <fullName evidence="3">GTP cyclohydrolase</fullName>
    </submittedName>
</protein>